<dbReference type="SUPFAM" id="SSF53850">
    <property type="entry name" value="Periplasmic binding protein-like II"/>
    <property type="match status" value="1"/>
</dbReference>
<feature type="region of interest" description="Disordered" evidence="6">
    <location>
        <begin position="292"/>
        <end position="316"/>
    </location>
</feature>
<gene>
    <name evidence="8" type="ORF">AN695_0222430</name>
</gene>
<dbReference type="SUPFAM" id="SSF46785">
    <property type="entry name" value="Winged helix' DNA-binding domain"/>
    <property type="match status" value="1"/>
</dbReference>
<evidence type="ECO:0000256" key="2">
    <source>
        <dbReference type="ARBA" id="ARBA00022491"/>
    </source>
</evidence>
<keyword evidence="2" id="KW-0678">Repressor</keyword>
<dbReference type="Gene3D" id="3.40.190.290">
    <property type="match status" value="1"/>
</dbReference>
<reference evidence="9" key="1">
    <citation type="submission" date="2016-04" db="EMBL/GenBank/DDBJ databases">
        <authorList>
            <person name="Osei Sekyere J."/>
            <person name="Sivertsen A."/>
            <person name="Pedersen A.T."/>
            <person name="Sundsfjord A."/>
        </authorList>
    </citation>
    <scope>NUCLEOTIDE SEQUENCE [LARGE SCALE GENOMIC DNA]</scope>
    <source>
        <strain evidence="9">945174350</strain>
    </source>
</reference>
<keyword evidence="3" id="KW-0805">Transcription regulation</keyword>
<comment type="similarity">
    <text evidence="1">Belongs to the LysR transcriptional regulatory family.</text>
</comment>
<feature type="compositionally biased region" description="Low complexity" evidence="6">
    <location>
        <begin position="298"/>
        <end position="309"/>
    </location>
</feature>
<protein>
    <submittedName>
        <fullName evidence="8">Transcriptional regulator CynR</fullName>
    </submittedName>
</protein>
<dbReference type="RefSeq" id="WP_055317657.1">
    <property type="nucleotide sequence ID" value="NZ_CADDTT010000012.1"/>
</dbReference>
<evidence type="ECO:0000313" key="9">
    <source>
        <dbReference type="Proteomes" id="UP000050489"/>
    </source>
</evidence>
<dbReference type="Gene3D" id="1.10.10.10">
    <property type="entry name" value="Winged helix-like DNA-binding domain superfamily/Winged helix DNA-binding domain"/>
    <property type="match status" value="1"/>
</dbReference>
<dbReference type="NCBIfam" id="NF008416">
    <property type="entry name" value="PRK11242.1"/>
    <property type="match status" value="1"/>
</dbReference>
<keyword evidence="5" id="KW-0804">Transcription</keyword>
<dbReference type="InterPro" id="IPR036388">
    <property type="entry name" value="WH-like_DNA-bd_sf"/>
</dbReference>
<dbReference type="PANTHER" id="PTHR30346">
    <property type="entry name" value="TRANSCRIPTIONAL DUAL REGULATOR HCAR-RELATED"/>
    <property type="match status" value="1"/>
</dbReference>
<dbReference type="FunFam" id="1.10.10.10:FF:000001">
    <property type="entry name" value="LysR family transcriptional regulator"/>
    <property type="match status" value="1"/>
</dbReference>
<proteinExistence type="inferred from homology"/>
<dbReference type="PANTHER" id="PTHR30346:SF28">
    <property type="entry name" value="HTH-TYPE TRANSCRIPTIONAL REGULATOR CYNR"/>
    <property type="match status" value="1"/>
</dbReference>
<evidence type="ECO:0000256" key="6">
    <source>
        <dbReference type="SAM" id="MobiDB-lite"/>
    </source>
</evidence>
<dbReference type="InterPro" id="IPR000847">
    <property type="entry name" value="LysR_HTH_N"/>
</dbReference>
<comment type="caution">
    <text evidence="8">The sequence shown here is derived from an EMBL/GenBank/DDBJ whole genome shotgun (WGS) entry which is preliminary data.</text>
</comment>
<dbReference type="Pfam" id="PF00126">
    <property type="entry name" value="HTH_1"/>
    <property type="match status" value="1"/>
</dbReference>
<evidence type="ECO:0000259" key="7">
    <source>
        <dbReference type="PROSITE" id="PS50931"/>
    </source>
</evidence>
<dbReference type="Proteomes" id="UP000050489">
    <property type="component" value="Unassembled WGS sequence"/>
</dbReference>
<keyword evidence="4" id="KW-0238">DNA-binding</keyword>
<evidence type="ECO:0000256" key="5">
    <source>
        <dbReference type="ARBA" id="ARBA00023163"/>
    </source>
</evidence>
<dbReference type="GO" id="GO:0003677">
    <property type="term" value="F:DNA binding"/>
    <property type="evidence" value="ECO:0007669"/>
    <property type="project" value="UniProtKB-KW"/>
</dbReference>
<dbReference type="InterPro" id="IPR005119">
    <property type="entry name" value="LysR_subst-bd"/>
</dbReference>
<name>A0A2F0PCH3_SERMA</name>
<dbReference type="Pfam" id="PF03466">
    <property type="entry name" value="LysR_substrate"/>
    <property type="match status" value="1"/>
</dbReference>
<dbReference type="GO" id="GO:0032993">
    <property type="term" value="C:protein-DNA complex"/>
    <property type="evidence" value="ECO:0007669"/>
    <property type="project" value="TreeGrafter"/>
</dbReference>
<dbReference type="PRINTS" id="PR00039">
    <property type="entry name" value="HTHLYSR"/>
</dbReference>
<evidence type="ECO:0000256" key="4">
    <source>
        <dbReference type="ARBA" id="ARBA00023125"/>
    </source>
</evidence>
<dbReference type="InterPro" id="IPR036390">
    <property type="entry name" value="WH_DNA-bd_sf"/>
</dbReference>
<accession>A0A2F0PCH3</accession>
<evidence type="ECO:0000313" key="8">
    <source>
        <dbReference type="EMBL" id="OCO81797.1"/>
    </source>
</evidence>
<feature type="domain" description="HTH lysR-type" evidence="7">
    <location>
        <begin position="1"/>
        <end position="58"/>
    </location>
</feature>
<dbReference type="GO" id="GO:0003700">
    <property type="term" value="F:DNA-binding transcription factor activity"/>
    <property type="evidence" value="ECO:0007669"/>
    <property type="project" value="InterPro"/>
</dbReference>
<sequence>MLLRHIRYFLAVAEQGNFTRAAEALHVSQPTLSQQIKQLEDTLGAPLFDRSGRAVRLTDAGEAWMRYARLALQDLDAGARAIHDVATLERGHLRLAMTPTFTAYLVGPTIDAFYRRYPGITLSIEEMAQERIETLLAQDRLDLGIAFEMAQSAEVEAAALFSETLELMVGAGHPLAARHRPLTLAEWQHLPLALLSGDFATRQFIDRYCTQLGFRPQVAVEANALGAIVEIVRRGQLATLLPAAIARENRQLKKVALANAMPVRQAVWLQRKGAYRSAAAQAFIAVLQEQGVTPTPPSAASSPADAPARSRGKSAS</sequence>
<dbReference type="AlphaFoldDB" id="A0A2F0PCH3"/>
<dbReference type="PROSITE" id="PS50931">
    <property type="entry name" value="HTH_LYSR"/>
    <property type="match status" value="1"/>
</dbReference>
<dbReference type="EMBL" id="LJEX02000118">
    <property type="protein sequence ID" value="OCO81797.1"/>
    <property type="molecule type" value="Genomic_DNA"/>
</dbReference>
<evidence type="ECO:0000256" key="1">
    <source>
        <dbReference type="ARBA" id="ARBA00009437"/>
    </source>
</evidence>
<organism evidence="8 9">
    <name type="scientific">Serratia marcescens</name>
    <dbReference type="NCBI Taxonomy" id="615"/>
    <lineage>
        <taxon>Bacteria</taxon>
        <taxon>Pseudomonadati</taxon>
        <taxon>Pseudomonadota</taxon>
        <taxon>Gammaproteobacteria</taxon>
        <taxon>Enterobacterales</taxon>
        <taxon>Yersiniaceae</taxon>
        <taxon>Serratia</taxon>
    </lineage>
</organism>
<evidence type="ECO:0000256" key="3">
    <source>
        <dbReference type="ARBA" id="ARBA00023015"/>
    </source>
</evidence>